<feature type="compositionally biased region" description="Basic and acidic residues" evidence="1">
    <location>
        <begin position="137"/>
        <end position="151"/>
    </location>
</feature>
<evidence type="ECO:0000313" key="2">
    <source>
        <dbReference type="EMBL" id="EMA29297.1"/>
    </source>
</evidence>
<gene>
    <name evidence="2" type="ORF">C446_17424</name>
</gene>
<dbReference type="AlphaFoldDB" id="M0L6S8"/>
<proteinExistence type="predicted"/>
<protein>
    <submittedName>
        <fullName evidence="2">Putative transcriptional regulator</fullName>
    </submittedName>
</protein>
<evidence type="ECO:0000313" key="3">
    <source>
        <dbReference type="Proteomes" id="UP000011607"/>
    </source>
</evidence>
<evidence type="ECO:0000256" key="1">
    <source>
        <dbReference type="SAM" id="MobiDB-lite"/>
    </source>
</evidence>
<organism evidence="2 3">
    <name type="scientific">Halobiforma nitratireducens JCM 10879</name>
    <dbReference type="NCBI Taxonomy" id="1227454"/>
    <lineage>
        <taxon>Archaea</taxon>
        <taxon>Methanobacteriati</taxon>
        <taxon>Methanobacteriota</taxon>
        <taxon>Stenosarchaea group</taxon>
        <taxon>Halobacteria</taxon>
        <taxon>Halobacteriales</taxon>
        <taxon>Natrialbaceae</taxon>
        <taxon>Halobiforma</taxon>
    </lineage>
</organism>
<keyword evidence="3" id="KW-1185">Reference proteome</keyword>
<dbReference type="SUPFAM" id="SSF46785">
    <property type="entry name" value="Winged helix' DNA-binding domain"/>
    <property type="match status" value="1"/>
</dbReference>
<feature type="region of interest" description="Disordered" evidence="1">
    <location>
        <begin position="132"/>
        <end position="151"/>
    </location>
</feature>
<dbReference type="Pfam" id="PF12840">
    <property type="entry name" value="HTH_20"/>
    <property type="match status" value="1"/>
</dbReference>
<dbReference type="Proteomes" id="UP000011607">
    <property type="component" value="Unassembled WGS sequence"/>
</dbReference>
<reference evidence="2 3" key="1">
    <citation type="journal article" date="2014" name="PLoS Genet.">
        <title>Phylogenetically driven sequencing of extremely halophilic archaea reveals strategies for static and dynamic osmo-response.</title>
        <authorList>
            <person name="Becker E.A."/>
            <person name="Seitzer P.M."/>
            <person name="Tritt A."/>
            <person name="Larsen D."/>
            <person name="Krusor M."/>
            <person name="Yao A.I."/>
            <person name="Wu D."/>
            <person name="Madern D."/>
            <person name="Eisen J.A."/>
            <person name="Darling A.E."/>
            <person name="Facciotti M.T."/>
        </authorList>
    </citation>
    <scope>NUCLEOTIDE SEQUENCE [LARGE SCALE GENOMIC DNA]</scope>
    <source>
        <strain evidence="2 3">JCM 10879</strain>
    </source>
</reference>
<comment type="caution">
    <text evidence="2">The sequence shown here is derived from an EMBL/GenBank/DDBJ whole genome shotgun (WGS) entry which is preliminary data.</text>
</comment>
<name>M0L6S8_9EURY</name>
<sequence>MDGSTGAQADGHDIGDRRNLLNVATQETRFEIIQNIVGHPEQLPSLKELDYFIPDTRKSTIRNHLDKLEDAGIVTPVKLPEEERSRDLPRVFYGLTRNGRDVLEEAGLLRAERSLQETTVQTKLTDEVVQYMNAPRPDWDPARPLEADQDK</sequence>
<dbReference type="STRING" id="1227454.C446_17424"/>
<dbReference type="InterPro" id="IPR036390">
    <property type="entry name" value="WH_DNA-bd_sf"/>
</dbReference>
<accession>M0L6S8</accession>
<dbReference type="InterPro" id="IPR036388">
    <property type="entry name" value="WH-like_DNA-bd_sf"/>
</dbReference>
<dbReference type="eggNOG" id="arCOG01868">
    <property type="taxonomic scope" value="Archaea"/>
</dbReference>
<dbReference type="EMBL" id="AOMA01000188">
    <property type="protein sequence ID" value="EMA29297.1"/>
    <property type="molecule type" value="Genomic_DNA"/>
</dbReference>
<dbReference type="Gene3D" id="1.10.10.10">
    <property type="entry name" value="Winged helix-like DNA-binding domain superfamily/Winged helix DNA-binding domain"/>
    <property type="match status" value="1"/>
</dbReference>